<protein>
    <submittedName>
        <fullName evidence="2">Pimeloyl-ACP methyl ester carboxylesterase</fullName>
    </submittedName>
</protein>
<evidence type="ECO:0000313" key="2">
    <source>
        <dbReference type="EMBL" id="TDQ41334.1"/>
    </source>
</evidence>
<dbReference type="Gene3D" id="3.40.50.1820">
    <property type="entry name" value="alpha/beta hydrolase"/>
    <property type="match status" value="1"/>
</dbReference>
<dbReference type="PANTHER" id="PTHR43798:SF33">
    <property type="entry name" value="HYDROLASE, PUTATIVE (AFU_ORTHOLOGUE AFUA_2G14860)-RELATED"/>
    <property type="match status" value="1"/>
</dbReference>
<evidence type="ECO:0000313" key="3">
    <source>
        <dbReference type="Proteomes" id="UP000295510"/>
    </source>
</evidence>
<dbReference type="EMBL" id="SNYL01000012">
    <property type="protein sequence ID" value="TDQ41334.1"/>
    <property type="molecule type" value="Genomic_DNA"/>
</dbReference>
<dbReference type="SUPFAM" id="SSF53474">
    <property type="entry name" value="alpha/beta-Hydrolases"/>
    <property type="match status" value="1"/>
</dbReference>
<sequence length="265" mass="29064">MDDLPASTHVTVHGQALEVLRLPGAADLAPLVFLHEGLGSVSMWGQRQRYWPAELCRATGRAGWVYARRGYGRSAPIADVRGSGRHGPDYMHREAQHTLPALLDALGVQRPVLIGHSDGATIALLHAARHPVTACVAMAPHVFVEEVAIRSIEQARQAYLHGGLRERLARHHEAVDCAFWQWNDVWLSAAFRAFDIRPECRAITAPLLLVQGLQDEYGTLAQLDAIEAAAPHAQRLVLDDCGHSPHRDQPTALTEALARFLSPLP</sequence>
<reference evidence="2 3" key="1">
    <citation type="submission" date="2019-03" db="EMBL/GenBank/DDBJ databases">
        <title>Genomic Encyclopedia of Type Strains, Phase IV (KMG-IV): sequencing the most valuable type-strain genomes for metagenomic binning, comparative biology and taxonomic classification.</title>
        <authorList>
            <person name="Goeker M."/>
        </authorList>
    </citation>
    <scope>NUCLEOTIDE SEQUENCE [LARGE SCALE GENOMIC DNA]</scope>
    <source>
        <strain evidence="2 3">DSM 19605</strain>
    </source>
</reference>
<name>A0A4R6UE14_9BURK</name>
<gene>
    <name evidence="2" type="ORF">DFR43_11211</name>
</gene>
<dbReference type="RefSeq" id="WP_133598263.1">
    <property type="nucleotide sequence ID" value="NZ_SNYL01000012.1"/>
</dbReference>
<proteinExistence type="predicted"/>
<dbReference type="Proteomes" id="UP000295510">
    <property type="component" value="Unassembled WGS sequence"/>
</dbReference>
<feature type="domain" description="AB hydrolase-1" evidence="1">
    <location>
        <begin position="31"/>
        <end position="254"/>
    </location>
</feature>
<dbReference type="InterPro" id="IPR029058">
    <property type="entry name" value="AB_hydrolase_fold"/>
</dbReference>
<accession>A0A4R6UE14</accession>
<dbReference type="Pfam" id="PF12697">
    <property type="entry name" value="Abhydrolase_6"/>
    <property type="match status" value="1"/>
</dbReference>
<comment type="caution">
    <text evidence="2">The sequence shown here is derived from an EMBL/GenBank/DDBJ whole genome shotgun (WGS) entry which is preliminary data.</text>
</comment>
<dbReference type="AlphaFoldDB" id="A0A4R6UE14"/>
<dbReference type="InterPro" id="IPR000073">
    <property type="entry name" value="AB_hydrolase_1"/>
</dbReference>
<evidence type="ECO:0000259" key="1">
    <source>
        <dbReference type="Pfam" id="PF12697"/>
    </source>
</evidence>
<dbReference type="InterPro" id="IPR050266">
    <property type="entry name" value="AB_hydrolase_sf"/>
</dbReference>
<keyword evidence="3" id="KW-1185">Reference proteome</keyword>
<organism evidence="2 3">
    <name type="scientific">Tepidicella xavieri</name>
    <dbReference type="NCBI Taxonomy" id="360241"/>
    <lineage>
        <taxon>Bacteria</taxon>
        <taxon>Pseudomonadati</taxon>
        <taxon>Pseudomonadota</taxon>
        <taxon>Betaproteobacteria</taxon>
        <taxon>Burkholderiales</taxon>
        <taxon>Tepidicella</taxon>
    </lineage>
</organism>
<dbReference type="GO" id="GO:0016020">
    <property type="term" value="C:membrane"/>
    <property type="evidence" value="ECO:0007669"/>
    <property type="project" value="TreeGrafter"/>
</dbReference>
<dbReference type="PANTHER" id="PTHR43798">
    <property type="entry name" value="MONOACYLGLYCEROL LIPASE"/>
    <property type="match status" value="1"/>
</dbReference>
<dbReference type="OrthoDB" id="135231at2"/>